<dbReference type="InterPro" id="IPR011662">
    <property type="entry name" value="Secretin/TonB_short_N"/>
</dbReference>
<dbReference type="PANTHER" id="PTHR30332:SF17">
    <property type="entry name" value="TYPE IV PILIATION SYSTEM PROTEIN DR_0774-RELATED"/>
    <property type="match status" value="1"/>
</dbReference>
<comment type="similarity">
    <text evidence="6">Belongs to the bacterial secretin family.</text>
</comment>
<gene>
    <name evidence="9" type="ORF">DRJ00_05185</name>
</gene>
<dbReference type="InterPro" id="IPR050810">
    <property type="entry name" value="Bact_Secretion_Sys_Channel"/>
</dbReference>
<evidence type="ECO:0000256" key="1">
    <source>
        <dbReference type="ARBA" id="ARBA00004370"/>
    </source>
</evidence>
<dbReference type="Pfam" id="PF00263">
    <property type="entry name" value="Secretin"/>
    <property type="match status" value="1"/>
</dbReference>
<dbReference type="InterPro" id="IPR038591">
    <property type="entry name" value="NolW-like_sf"/>
</dbReference>
<organism evidence="9 10">
    <name type="scientific">Aerophobetes bacterium</name>
    <dbReference type="NCBI Taxonomy" id="2030807"/>
    <lineage>
        <taxon>Bacteria</taxon>
        <taxon>Candidatus Aerophobota</taxon>
    </lineage>
</organism>
<proteinExistence type="inferred from homology"/>
<feature type="domain" description="Secretin/TonB short N-terminal" evidence="8">
    <location>
        <begin position="189"/>
        <end position="237"/>
    </location>
</feature>
<dbReference type="InterPro" id="IPR004846">
    <property type="entry name" value="T2SS/T3SS_dom"/>
</dbReference>
<evidence type="ECO:0000256" key="7">
    <source>
        <dbReference type="RuleBase" id="RU004004"/>
    </source>
</evidence>
<dbReference type="EMBL" id="QMPZ01000066">
    <property type="protein sequence ID" value="RLE09046.1"/>
    <property type="molecule type" value="Genomic_DNA"/>
</dbReference>
<dbReference type="Gene3D" id="3.30.1370.130">
    <property type="match status" value="2"/>
</dbReference>
<comment type="subcellular location">
    <subcellularLocation>
        <location evidence="7">Cell outer membrane</location>
    </subcellularLocation>
    <subcellularLocation>
        <location evidence="1">Membrane</location>
    </subcellularLocation>
</comment>
<comment type="caution">
    <text evidence="9">The sequence shown here is derived from an EMBL/GenBank/DDBJ whole genome shotgun (WGS) entry which is preliminary data.</text>
</comment>
<evidence type="ECO:0000259" key="8">
    <source>
        <dbReference type="SMART" id="SM00965"/>
    </source>
</evidence>
<dbReference type="Proteomes" id="UP000279422">
    <property type="component" value="Unassembled WGS sequence"/>
</dbReference>
<keyword evidence="2 7" id="KW-0813">Transport</keyword>
<dbReference type="SMART" id="SM00965">
    <property type="entry name" value="STN"/>
    <property type="match status" value="2"/>
</dbReference>
<dbReference type="PANTHER" id="PTHR30332">
    <property type="entry name" value="PROBABLE GENERAL SECRETION PATHWAY PROTEIN D"/>
    <property type="match status" value="1"/>
</dbReference>
<evidence type="ECO:0000256" key="6">
    <source>
        <dbReference type="RuleBase" id="RU004003"/>
    </source>
</evidence>
<evidence type="ECO:0000313" key="10">
    <source>
        <dbReference type="Proteomes" id="UP000279422"/>
    </source>
</evidence>
<dbReference type="PRINTS" id="PR01032">
    <property type="entry name" value="PHAGEIV"/>
</dbReference>
<keyword evidence="3" id="KW-0732">Signal</keyword>
<keyword evidence="4" id="KW-0472">Membrane</keyword>
<dbReference type="GO" id="GO:0009306">
    <property type="term" value="P:protein secretion"/>
    <property type="evidence" value="ECO:0007669"/>
    <property type="project" value="InterPro"/>
</dbReference>
<reference evidence="9 10" key="1">
    <citation type="submission" date="2018-06" db="EMBL/GenBank/DDBJ databases">
        <title>Extensive metabolic versatility and redundancy in microbially diverse, dynamic hydrothermal sediments.</title>
        <authorList>
            <person name="Dombrowski N."/>
            <person name="Teske A."/>
            <person name="Baker B.J."/>
        </authorList>
    </citation>
    <scope>NUCLEOTIDE SEQUENCE [LARGE SCALE GENOMIC DNA]</scope>
    <source>
        <strain evidence="9">B47_G16</strain>
    </source>
</reference>
<evidence type="ECO:0000313" key="9">
    <source>
        <dbReference type="EMBL" id="RLE09046.1"/>
    </source>
</evidence>
<name>A0A497E3V4_UNCAE</name>
<evidence type="ECO:0000256" key="4">
    <source>
        <dbReference type="ARBA" id="ARBA00023136"/>
    </source>
</evidence>
<dbReference type="PRINTS" id="PR00811">
    <property type="entry name" value="BCTERIALGSPD"/>
</dbReference>
<dbReference type="Gene3D" id="3.30.1370.120">
    <property type="match status" value="1"/>
</dbReference>
<dbReference type="InterPro" id="IPR001775">
    <property type="entry name" value="GspD/PilQ"/>
</dbReference>
<keyword evidence="5" id="KW-0998">Cell outer membrane</keyword>
<evidence type="ECO:0000256" key="2">
    <source>
        <dbReference type="ARBA" id="ARBA00022448"/>
    </source>
</evidence>
<dbReference type="GO" id="GO:0009279">
    <property type="term" value="C:cell outer membrane"/>
    <property type="evidence" value="ECO:0007669"/>
    <property type="project" value="UniProtKB-SubCell"/>
</dbReference>
<sequence>MVENKKVEDRSMEKMVRNWWIVFLICFSTFFTQAGFGKTINPGQGKMDLFRKSPEYRQAHRLPEEQKVEVMPSGLLNINFYKIDIRKAIHEVGEKAKVTVAIDEAVTGEVTVKLTEATFEETLNAILANTDYVFRQIEGVYLVEIRPPEVEAAAPPKELPPPGERLITNVFVDTDIREILHTIAAQAEVNILCDDTVRGYVSVDLKDVPLEKALEIVLSPGGYTYVCRQGYYLVGNPHPDNPAFEKLSKTEEIHLKYIEAGSVSRLLSDFFRPYVKVDTKRNALLVSGPREIIARVKEDVKKIDQPRRQVMIEVLVTEISREKGKEFGMDWEWNWIPSEISEASQAQGIGLTNLEIGYTSRVVGEIFASLKALTKEGKAEIKAVPKVSTLDGEEAEIKVERVEYYVILAGPPEAPYRRFESISVGVSLNILPRIVGEDEIMMSISPQVSDVIQREETEFPVVSRRSVQTFVRVKDGQTVIIGGLLQDIERHLLSEVPILGKIPILDLFFRRESTSKQETELVVFITPHIVD</sequence>
<evidence type="ECO:0000256" key="3">
    <source>
        <dbReference type="ARBA" id="ARBA00022729"/>
    </source>
</evidence>
<dbReference type="Pfam" id="PF03958">
    <property type="entry name" value="Secretin_N"/>
    <property type="match status" value="1"/>
</dbReference>
<evidence type="ECO:0000256" key="5">
    <source>
        <dbReference type="ARBA" id="ARBA00023237"/>
    </source>
</evidence>
<accession>A0A497E3V4</accession>
<feature type="domain" description="Secretin/TonB short N-terminal" evidence="8">
    <location>
        <begin position="98"/>
        <end position="146"/>
    </location>
</feature>
<dbReference type="GO" id="GO:0015627">
    <property type="term" value="C:type II protein secretion system complex"/>
    <property type="evidence" value="ECO:0007669"/>
    <property type="project" value="TreeGrafter"/>
</dbReference>
<dbReference type="InterPro" id="IPR005644">
    <property type="entry name" value="NolW-like"/>
</dbReference>
<dbReference type="AlphaFoldDB" id="A0A497E3V4"/>
<protein>
    <recommendedName>
        <fullName evidence="8">Secretin/TonB short N-terminal domain-containing protein</fullName>
    </recommendedName>
</protein>